<evidence type="ECO:0000313" key="4">
    <source>
        <dbReference type="EMBL" id="WQD76423.1"/>
    </source>
</evidence>
<comment type="similarity">
    <text evidence="1">Belongs to the N-acylglucosamine 2-epimerase family.</text>
</comment>
<evidence type="ECO:0000256" key="1">
    <source>
        <dbReference type="ARBA" id="ARBA00008558"/>
    </source>
</evidence>
<dbReference type="PANTHER" id="PTHR15108">
    <property type="entry name" value="N-ACYLGLUCOSAMINE-2-EPIMERASE"/>
    <property type="match status" value="1"/>
</dbReference>
<dbReference type="Pfam" id="PF07221">
    <property type="entry name" value="GlcNAc_2-epim"/>
    <property type="match status" value="1"/>
</dbReference>
<organism evidence="4 5">
    <name type="scientific">Paraburkholderia kururiensis</name>
    <dbReference type="NCBI Taxonomy" id="984307"/>
    <lineage>
        <taxon>Bacteria</taxon>
        <taxon>Pseudomonadati</taxon>
        <taxon>Pseudomonadota</taxon>
        <taxon>Betaproteobacteria</taxon>
        <taxon>Burkholderiales</taxon>
        <taxon>Burkholderiaceae</taxon>
        <taxon>Paraburkholderia</taxon>
    </lineage>
</organism>
<feature type="compositionally biased region" description="Polar residues" evidence="3">
    <location>
        <begin position="482"/>
        <end position="492"/>
    </location>
</feature>
<protein>
    <submittedName>
        <fullName evidence="4">AGE family epimerase/isomerase</fullName>
    </submittedName>
</protein>
<dbReference type="InterPro" id="IPR012341">
    <property type="entry name" value="6hp_glycosidase-like_sf"/>
</dbReference>
<proteinExistence type="inferred from homology"/>
<dbReference type="InterPro" id="IPR010819">
    <property type="entry name" value="AGE/CE"/>
</dbReference>
<dbReference type="RefSeq" id="WP_114809433.1">
    <property type="nucleotide sequence ID" value="NZ_CP139965.1"/>
</dbReference>
<name>A0ABZ0WGD2_9BURK</name>
<gene>
    <name evidence="4" type="ORF">U0042_20320</name>
</gene>
<feature type="compositionally biased region" description="Low complexity" evidence="3">
    <location>
        <begin position="524"/>
        <end position="543"/>
    </location>
</feature>
<dbReference type="Proteomes" id="UP001325479">
    <property type="component" value="Chromosome"/>
</dbReference>
<dbReference type="InterPro" id="IPR008928">
    <property type="entry name" value="6-hairpin_glycosidase_sf"/>
</dbReference>
<feature type="compositionally biased region" description="Low complexity" evidence="3">
    <location>
        <begin position="7"/>
        <end position="21"/>
    </location>
</feature>
<dbReference type="EMBL" id="CP139965">
    <property type="protein sequence ID" value="WQD76423.1"/>
    <property type="molecule type" value="Genomic_DNA"/>
</dbReference>
<reference evidence="4 5" key="1">
    <citation type="submission" date="2023-12" db="EMBL/GenBank/DDBJ databases">
        <title>Genome sequencing and assembly of bacterial species from a model synthetic community.</title>
        <authorList>
            <person name="Hogle S.L."/>
        </authorList>
    </citation>
    <scope>NUCLEOTIDE SEQUENCE [LARGE SCALE GENOMIC DNA]</scope>
    <source>
        <strain evidence="4 5">HAMBI 2494</strain>
    </source>
</reference>
<keyword evidence="2" id="KW-0413">Isomerase</keyword>
<dbReference type="Gene3D" id="1.50.10.10">
    <property type="match status" value="1"/>
</dbReference>
<sequence length="543" mass="60414">MTQPRSPGTGTTKPAAAARAPHAPLAPAAGAATTPAGVPPVESFRDRRFLLSHIEDTLRFYAPNVFDESGGFFHYFRDDGSVYNASSRHLVSSCRFVFNYAMAYRQFGDPLHLDYARHGLRFLRDAHWDAQHEGYDWEIKWRDGHRRTLDGTRHCYGLAFVLLACAHAAMAGIEEARPMIGATFELMERRFWDGAAGLYADEATPDWRVSSYRGQNANMHTTEALLTAYEATGHLVYLDRAERVASNITLRQAKLSHGLVWEHFHADWSVDWHYNEEDSSNIFRPWGFQPGHQTEWAKLLLILERHRPLPWLAPRAIELFDAAMAHAWDDNHGGLYYGFGPDGTVCDHDKYFWVQAETFAAAALLAKRTGNERFWDWYDEIWRYSWAHFVDHRYGAWYRILTCDNRKYSDEKSPAGKTDYHTMGACYEVLNALPAQASADTDATGGANEANGRARPATGKGTAAGNGKHNGKSASALRAKSQRTSGSPSNVGSKPGANVAPESAARGKTKKDETPPANKNGGSRAAARTRAAHAAPRRTGSAR</sequence>
<dbReference type="InterPro" id="IPR034116">
    <property type="entry name" value="AGE_dom"/>
</dbReference>
<feature type="region of interest" description="Disordered" evidence="3">
    <location>
        <begin position="1"/>
        <end position="21"/>
    </location>
</feature>
<dbReference type="SUPFAM" id="SSF48208">
    <property type="entry name" value="Six-hairpin glycosidases"/>
    <property type="match status" value="1"/>
</dbReference>
<accession>A0ABZ0WGD2</accession>
<feature type="region of interest" description="Disordered" evidence="3">
    <location>
        <begin position="439"/>
        <end position="543"/>
    </location>
</feature>
<keyword evidence="5" id="KW-1185">Reference proteome</keyword>
<evidence type="ECO:0000256" key="2">
    <source>
        <dbReference type="ARBA" id="ARBA00023235"/>
    </source>
</evidence>
<evidence type="ECO:0000313" key="5">
    <source>
        <dbReference type="Proteomes" id="UP001325479"/>
    </source>
</evidence>
<dbReference type="CDD" id="cd00249">
    <property type="entry name" value="AGE"/>
    <property type="match status" value="1"/>
</dbReference>
<feature type="compositionally biased region" description="Low complexity" evidence="3">
    <location>
        <begin position="457"/>
        <end position="467"/>
    </location>
</feature>
<evidence type="ECO:0000256" key="3">
    <source>
        <dbReference type="SAM" id="MobiDB-lite"/>
    </source>
</evidence>